<sequence length="309" mass="34834">MASTTLDSREADIRNQKRKAVKRAISALQASLTQDPSIPDDTLDQTIAILKDARELSSQPNSRQPSPPQGPSRGHRRSASDQYEAAQLTVWMRLRHTSKPTRGYRVQYEGAWTTVTTIGGLQASSIFPNPSRGFTDAKLKQLTSDHLDWNSRQGSPFISIFTDEQHAEDWAMKWSERNGGKTANVLHIECSKITRLFSVKEVVNSLGIDTEMLPEQYEDEYLAVNQIPTEAIVENRPIFSPAALDAAAEAEQRAKLAIPQHDPDHVRRFSPVRMNERRSLVLENGVNVRDYLNRGFSEPHDIHREVSPQ</sequence>
<reference evidence="3" key="1">
    <citation type="submission" date="2022-06" db="EMBL/GenBank/DDBJ databases">
        <title>Complete genome sequences of two strains of the flax pathogen Septoria linicola.</title>
        <authorList>
            <person name="Lapalu N."/>
            <person name="Simon A."/>
            <person name="Demenou B."/>
            <person name="Paumier D."/>
            <person name="Guillot M.-P."/>
            <person name="Gout L."/>
            <person name="Valade R."/>
        </authorList>
    </citation>
    <scope>NUCLEOTIDE SEQUENCE</scope>
    <source>
        <strain evidence="3">SE15195</strain>
    </source>
</reference>
<evidence type="ECO:0000313" key="4">
    <source>
        <dbReference type="Proteomes" id="UP001056384"/>
    </source>
</evidence>
<organism evidence="3 4">
    <name type="scientific">Septoria linicola</name>
    <dbReference type="NCBI Taxonomy" id="215465"/>
    <lineage>
        <taxon>Eukaryota</taxon>
        <taxon>Fungi</taxon>
        <taxon>Dikarya</taxon>
        <taxon>Ascomycota</taxon>
        <taxon>Pezizomycotina</taxon>
        <taxon>Dothideomycetes</taxon>
        <taxon>Dothideomycetidae</taxon>
        <taxon>Mycosphaerellales</taxon>
        <taxon>Mycosphaerellaceae</taxon>
        <taxon>Septoria</taxon>
    </lineage>
</organism>
<proteinExistence type="predicted"/>
<evidence type="ECO:0000256" key="1">
    <source>
        <dbReference type="SAM" id="MobiDB-lite"/>
    </source>
</evidence>
<protein>
    <recommendedName>
        <fullName evidence="2">DUF7587 domain-containing protein</fullName>
    </recommendedName>
</protein>
<dbReference type="AlphaFoldDB" id="A0A9Q9ELN5"/>
<evidence type="ECO:0000259" key="2">
    <source>
        <dbReference type="Pfam" id="PF24494"/>
    </source>
</evidence>
<gene>
    <name evidence="3" type="ORF">Slin15195_G079210</name>
</gene>
<dbReference type="PANTHER" id="PTHR40781:SF1">
    <property type="match status" value="1"/>
</dbReference>
<accession>A0A9Q9ELN5</accession>
<dbReference type="Gene3D" id="3.90.210.10">
    <property type="entry name" value="Heat-Labile Enterotoxin, subunit A"/>
    <property type="match status" value="1"/>
</dbReference>
<dbReference type="PANTHER" id="PTHR40781">
    <property type="match status" value="1"/>
</dbReference>
<keyword evidence="4" id="KW-1185">Reference proteome</keyword>
<dbReference type="Pfam" id="PF24494">
    <property type="entry name" value="DUF7587"/>
    <property type="match status" value="1"/>
</dbReference>
<dbReference type="Proteomes" id="UP001056384">
    <property type="component" value="Chromosome 6"/>
</dbReference>
<feature type="region of interest" description="Disordered" evidence="1">
    <location>
        <begin position="50"/>
        <end position="82"/>
    </location>
</feature>
<dbReference type="EMBL" id="CP099423">
    <property type="protein sequence ID" value="USW54602.1"/>
    <property type="molecule type" value="Genomic_DNA"/>
</dbReference>
<feature type="domain" description="DUF7587" evidence="2">
    <location>
        <begin position="100"/>
        <end position="235"/>
    </location>
</feature>
<dbReference type="OrthoDB" id="3638841at2759"/>
<dbReference type="InterPro" id="IPR056009">
    <property type="entry name" value="DUF7587"/>
</dbReference>
<name>A0A9Q9ELN5_9PEZI</name>
<evidence type="ECO:0000313" key="3">
    <source>
        <dbReference type="EMBL" id="USW54602.1"/>
    </source>
</evidence>